<keyword evidence="6 11" id="KW-0031">Aminopeptidase</keyword>
<dbReference type="Gene3D" id="3.40.50.1820">
    <property type="entry name" value="alpha/beta hydrolase"/>
    <property type="match status" value="1"/>
</dbReference>
<dbReference type="InterPro" id="IPR000073">
    <property type="entry name" value="AB_hydrolase_1"/>
</dbReference>
<dbReference type="InterPro" id="IPR002410">
    <property type="entry name" value="Peptidase_S33"/>
</dbReference>
<dbReference type="PANTHER" id="PTHR43722">
    <property type="entry name" value="PROLINE IMINOPEPTIDASE"/>
    <property type="match status" value="1"/>
</dbReference>
<evidence type="ECO:0000313" key="16">
    <source>
        <dbReference type="Proteomes" id="UP001143486"/>
    </source>
</evidence>
<organism evidence="15 16">
    <name type="scientific">Maricaulis virginensis</name>
    <dbReference type="NCBI Taxonomy" id="144022"/>
    <lineage>
        <taxon>Bacteria</taxon>
        <taxon>Pseudomonadati</taxon>
        <taxon>Pseudomonadota</taxon>
        <taxon>Alphaproteobacteria</taxon>
        <taxon>Maricaulales</taxon>
        <taxon>Maricaulaceae</taxon>
        <taxon>Maricaulis</taxon>
    </lineage>
</organism>
<evidence type="ECO:0000256" key="6">
    <source>
        <dbReference type="ARBA" id="ARBA00022438"/>
    </source>
</evidence>
<dbReference type="SUPFAM" id="SSF53474">
    <property type="entry name" value="alpha/beta-Hydrolases"/>
    <property type="match status" value="1"/>
</dbReference>
<comment type="catalytic activity">
    <reaction evidence="1 11 13">
        <text>Release of N-terminal proline from a peptide.</text>
        <dbReference type="EC" id="3.4.11.5"/>
    </reaction>
</comment>
<keyword evidence="16" id="KW-1185">Reference proteome</keyword>
<feature type="domain" description="AB hydrolase-1" evidence="14">
    <location>
        <begin position="36"/>
        <end position="306"/>
    </location>
</feature>
<keyword evidence="9 11" id="KW-0378">Hydrolase</keyword>
<dbReference type="GO" id="GO:0006508">
    <property type="term" value="P:proteolysis"/>
    <property type="evidence" value="ECO:0007669"/>
    <property type="project" value="UniProtKB-KW"/>
</dbReference>
<reference evidence="15" key="2">
    <citation type="submission" date="2023-01" db="EMBL/GenBank/DDBJ databases">
        <authorList>
            <person name="Sun Q."/>
            <person name="Evtushenko L."/>
        </authorList>
    </citation>
    <scope>NUCLEOTIDE SEQUENCE</scope>
    <source>
        <strain evidence="15">VKM B-1513</strain>
    </source>
</reference>
<evidence type="ECO:0000256" key="4">
    <source>
        <dbReference type="ARBA" id="ARBA00012568"/>
    </source>
</evidence>
<feature type="active site" evidence="12">
    <location>
        <position position="289"/>
    </location>
</feature>
<protein>
    <recommendedName>
        <fullName evidence="5 11">Proline iminopeptidase</fullName>
        <shortName evidence="11">PIP</shortName>
        <ecNumber evidence="4 11">3.4.11.5</ecNumber>
    </recommendedName>
    <alternativeName>
        <fullName evidence="10 11">Prolyl aminopeptidase</fullName>
    </alternativeName>
</protein>
<comment type="subcellular location">
    <subcellularLocation>
        <location evidence="2 11">Cytoplasm</location>
    </subcellularLocation>
</comment>
<proteinExistence type="inferred from homology"/>
<dbReference type="GO" id="GO:0004177">
    <property type="term" value="F:aminopeptidase activity"/>
    <property type="evidence" value="ECO:0007669"/>
    <property type="project" value="UniProtKB-UniRule"/>
</dbReference>
<evidence type="ECO:0000256" key="3">
    <source>
        <dbReference type="ARBA" id="ARBA00010088"/>
    </source>
</evidence>
<feature type="active site" description="Proton donor" evidence="12">
    <location>
        <position position="317"/>
    </location>
</feature>
<dbReference type="PANTHER" id="PTHR43722:SF1">
    <property type="entry name" value="PROLINE IMINOPEPTIDASE"/>
    <property type="match status" value="1"/>
</dbReference>
<dbReference type="PRINTS" id="PR00793">
    <property type="entry name" value="PROAMNOPTASE"/>
</dbReference>
<evidence type="ECO:0000256" key="1">
    <source>
        <dbReference type="ARBA" id="ARBA00001585"/>
    </source>
</evidence>
<dbReference type="GO" id="GO:0005737">
    <property type="term" value="C:cytoplasm"/>
    <property type="evidence" value="ECO:0007669"/>
    <property type="project" value="UniProtKB-SubCell"/>
</dbReference>
<evidence type="ECO:0000256" key="12">
    <source>
        <dbReference type="PIRSR" id="PIRSR006431-1"/>
    </source>
</evidence>
<dbReference type="EMBL" id="BSFE01000002">
    <property type="protein sequence ID" value="GLK51685.1"/>
    <property type="molecule type" value="Genomic_DNA"/>
</dbReference>
<dbReference type="EC" id="3.4.11.5" evidence="4 11"/>
<comment type="caution">
    <text evidence="15">The sequence shown here is derived from an EMBL/GenBank/DDBJ whole genome shotgun (WGS) entry which is preliminary data.</text>
</comment>
<keyword evidence="7 11" id="KW-0963">Cytoplasm</keyword>
<evidence type="ECO:0000256" key="11">
    <source>
        <dbReference type="PIRNR" id="PIRNR006431"/>
    </source>
</evidence>
<keyword evidence="8 11" id="KW-0645">Protease</keyword>
<evidence type="ECO:0000256" key="10">
    <source>
        <dbReference type="ARBA" id="ARBA00029605"/>
    </source>
</evidence>
<reference evidence="15" key="1">
    <citation type="journal article" date="2014" name="Int. J. Syst. Evol. Microbiol.">
        <title>Complete genome sequence of Corynebacterium casei LMG S-19264T (=DSM 44701T), isolated from a smear-ripened cheese.</title>
        <authorList>
            <consortium name="US DOE Joint Genome Institute (JGI-PGF)"/>
            <person name="Walter F."/>
            <person name="Albersmeier A."/>
            <person name="Kalinowski J."/>
            <person name="Ruckert C."/>
        </authorList>
    </citation>
    <scope>NUCLEOTIDE SEQUENCE</scope>
    <source>
        <strain evidence="15">VKM B-1513</strain>
    </source>
</reference>
<dbReference type="Pfam" id="PF00561">
    <property type="entry name" value="Abhydrolase_1"/>
    <property type="match status" value="1"/>
</dbReference>
<evidence type="ECO:0000259" key="14">
    <source>
        <dbReference type="Pfam" id="PF00561"/>
    </source>
</evidence>
<evidence type="ECO:0000256" key="7">
    <source>
        <dbReference type="ARBA" id="ARBA00022490"/>
    </source>
</evidence>
<dbReference type="NCBIfam" id="TIGR01249">
    <property type="entry name" value="pro_imino_pep_1"/>
    <property type="match status" value="1"/>
</dbReference>
<sequence length="339" mass="37980">MTDYFPSIPPRKADDLPVSGGHTLYFEECGNPDGLPLVFLHGGPGSGASAKYRRMFDPDVFDLILFDQRGCGRSTPHLSIEANTTAHLIEDIERLREHLGFERWMVFGPSWGSTLALAYAEAFPERVSGLVVEGVFLAQPSDLDWMHGPDGARNVFPDAWADFAAPAPERARKSPRAMMEWCFEQMQAEIADGLTLLRRLDDASVSLEEIRQSTLYRWTEYEDRLSYLDNPPEAVLSGLRARGAEFVAAHSLIEVHYFRNGCFLEPDQLIRNARQLSNIPMHILHSRYDMVCPASAAFRLARACPHAGFDLVTVNGHAMTETTQPILNRIMARMASVVE</sequence>
<evidence type="ECO:0000313" key="15">
    <source>
        <dbReference type="EMBL" id="GLK51685.1"/>
    </source>
</evidence>
<dbReference type="Proteomes" id="UP001143486">
    <property type="component" value="Unassembled WGS sequence"/>
</dbReference>
<evidence type="ECO:0000256" key="9">
    <source>
        <dbReference type="ARBA" id="ARBA00022801"/>
    </source>
</evidence>
<dbReference type="PIRSF" id="PIRSF006431">
    <property type="entry name" value="Pept_S33"/>
    <property type="match status" value="1"/>
</dbReference>
<evidence type="ECO:0000256" key="13">
    <source>
        <dbReference type="RuleBase" id="RU003421"/>
    </source>
</evidence>
<evidence type="ECO:0000256" key="2">
    <source>
        <dbReference type="ARBA" id="ARBA00004496"/>
    </source>
</evidence>
<dbReference type="RefSeq" id="WP_271186064.1">
    <property type="nucleotide sequence ID" value="NZ_BSFE01000002.1"/>
</dbReference>
<name>A0A9W6MMM8_9PROT</name>
<accession>A0A9W6MMM8</accession>
<dbReference type="InterPro" id="IPR029058">
    <property type="entry name" value="AB_hydrolase_fold"/>
</dbReference>
<dbReference type="AlphaFoldDB" id="A0A9W6MMM8"/>
<gene>
    <name evidence="15" type="primary">pip</name>
    <name evidence="15" type="ORF">GCM10017621_11930</name>
</gene>
<comment type="similarity">
    <text evidence="3 11 13">Belongs to the peptidase S33 family.</text>
</comment>
<dbReference type="InterPro" id="IPR005944">
    <property type="entry name" value="Pro_iminopeptidase"/>
</dbReference>
<evidence type="ECO:0000256" key="5">
    <source>
        <dbReference type="ARBA" id="ARBA00021843"/>
    </source>
</evidence>
<feature type="active site" description="Nucleophile" evidence="12">
    <location>
        <position position="110"/>
    </location>
</feature>
<evidence type="ECO:0000256" key="8">
    <source>
        <dbReference type="ARBA" id="ARBA00022670"/>
    </source>
</evidence>